<dbReference type="InterPro" id="IPR000772">
    <property type="entry name" value="Ricin_B_lectin"/>
</dbReference>
<dbReference type="InterPro" id="IPR002921">
    <property type="entry name" value="Fungal_lipase-type"/>
</dbReference>
<dbReference type="Pfam" id="PF01764">
    <property type="entry name" value="Lipase_3"/>
    <property type="match status" value="1"/>
</dbReference>
<feature type="domain" description="Ricin B lectin" evidence="5">
    <location>
        <begin position="704"/>
        <end position="837"/>
    </location>
</feature>
<comment type="caution">
    <text evidence="6">The sequence shown here is derived from an EMBL/GenBank/DDBJ whole genome shotgun (WGS) entry which is preliminary data.</text>
</comment>
<evidence type="ECO:0000259" key="5">
    <source>
        <dbReference type="SMART" id="SM00458"/>
    </source>
</evidence>
<dbReference type="Gene3D" id="3.40.50.1820">
    <property type="entry name" value="alpha/beta hydrolase"/>
    <property type="match status" value="1"/>
</dbReference>
<evidence type="ECO:0000256" key="4">
    <source>
        <dbReference type="SAM" id="Phobius"/>
    </source>
</evidence>
<dbReference type="EMBL" id="CAJNNV010032001">
    <property type="protein sequence ID" value="CAE8638563.1"/>
    <property type="molecule type" value="Genomic_DNA"/>
</dbReference>
<evidence type="ECO:0000313" key="6">
    <source>
        <dbReference type="EMBL" id="CAE8638563.1"/>
    </source>
</evidence>
<feature type="compositionally biased region" description="Acidic residues" evidence="3">
    <location>
        <begin position="13"/>
        <end position="27"/>
    </location>
</feature>
<protein>
    <recommendedName>
        <fullName evidence="5">Ricin B lectin domain-containing protein</fullName>
    </recommendedName>
</protein>
<sequence length="838" mass="92225">MEDDARQRLCGADSDDESIDDDEGVDEELSLPHQSVLPARSSETPGDAWEVFSRHGGIESQHRPTYRHVIVLVCVAGLIAALVQGLARWNERRSDASAQPQFPALPRRLVAELYTFGAPGATVGVLSDEASDDGCIPGLRVYSRSERPGFSGNVPVSDPVSWITSQFNFSHAKMDALQALDLNVKENPIHPCEARKSDPPQDGDWWIGGHHAYGGILKAHTDFLEFDAQASPSASVDLVLGAVQERLRKAYLMSEFSFMIYSTDPQKLDVHALDRGWTLVGWARCNAVTRHPFSPRFHDHVALYQDGKTLQCALAFEGTDMSDKSDWLMDADIKADRFCGLGRVHQGFKDKLMRMLSSTDYQRMIKANLPMCAGIVVTGHSLGGAEAELFTACAGCFLKPHEEGFADNQLVTFTPSTPKLLAAFYSEQAPGSLFRSRGSGLCLDVQGVMQAKSEADIVASPCQASDGNWSKDQKWQFAGEGLLVNELSGMCMTGAAIGSDSDGGNALRTVGTPLRQEPCSIAEDQHWDLTKEGFLKSRLTELCVDSKMTLRECPYTDQQWNFTADGHIVNLLSGKCLDVSGSPGTRDGATIVLWPCEYNEKTDQRWEFGDGLLINQLSLKCLTTMVDERGFQNLVLSSCRPEKLSDALGLRWEVMPLGFIRSRHNGKCVNVDGMPGTQAGKYLNLQTCEFREVDAPGLWTMMPEGFIRNRGNDWLEQQKCIRVAGAAGSSDKMLPGVALVLDICETSTDQKWELAASGQIRNTIGGRKCLGVKNLTNSLQLQDCDAGSSQLWQFTSSGLIRNELFRSCIDVSNDEMRHAVLQDCDATLRPDLLWERLL</sequence>
<dbReference type="OrthoDB" id="441587at2759"/>
<dbReference type="Proteomes" id="UP000654075">
    <property type="component" value="Unassembled WGS sequence"/>
</dbReference>
<keyword evidence="4" id="KW-0812">Transmembrane</keyword>
<feature type="domain" description="Ricin B lectin" evidence="5">
    <location>
        <begin position="431"/>
        <end position="563"/>
    </location>
</feature>
<dbReference type="InterPro" id="IPR035992">
    <property type="entry name" value="Ricin_B-like_lectins"/>
</dbReference>
<name>A0A813HM82_POLGL</name>
<feature type="region of interest" description="Disordered" evidence="3">
    <location>
        <begin position="1"/>
        <end position="27"/>
    </location>
</feature>
<dbReference type="AlphaFoldDB" id="A0A813HM82"/>
<proteinExistence type="predicted"/>
<organism evidence="6 7">
    <name type="scientific">Polarella glacialis</name>
    <name type="common">Dinoflagellate</name>
    <dbReference type="NCBI Taxonomy" id="89957"/>
    <lineage>
        <taxon>Eukaryota</taxon>
        <taxon>Sar</taxon>
        <taxon>Alveolata</taxon>
        <taxon>Dinophyceae</taxon>
        <taxon>Suessiales</taxon>
        <taxon>Suessiaceae</taxon>
        <taxon>Polarella</taxon>
    </lineage>
</organism>
<evidence type="ECO:0000256" key="2">
    <source>
        <dbReference type="ARBA" id="ARBA00023157"/>
    </source>
</evidence>
<dbReference type="GO" id="GO:0004653">
    <property type="term" value="F:polypeptide N-acetylgalactosaminyltransferase activity"/>
    <property type="evidence" value="ECO:0007669"/>
    <property type="project" value="TreeGrafter"/>
</dbReference>
<keyword evidence="1" id="KW-0430">Lectin</keyword>
<dbReference type="SUPFAM" id="SSF50370">
    <property type="entry name" value="Ricin B-like lectins"/>
    <property type="match status" value="3"/>
</dbReference>
<dbReference type="GO" id="GO:0030246">
    <property type="term" value="F:carbohydrate binding"/>
    <property type="evidence" value="ECO:0007669"/>
    <property type="project" value="UniProtKB-KW"/>
</dbReference>
<dbReference type="PANTHER" id="PTHR11675:SF126">
    <property type="entry name" value="RICIN B LECTIN DOMAIN-CONTAINING PROTEIN"/>
    <property type="match status" value="1"/>
</dbReference>
<reference evidence="6" key="1">
    <citation type="submission" date="2021-02" db="EMBL/GenBank/DDBJ databases">
        <authorList>
            <person name="Dougan E. K."/>
            <person name="Rhodes N."/>
            <person name="Thang M."/>
            <person name="Chan C."/>
        </authorList>
    </citation>
    <scope>NUCLEOTIDE SEQUENCE</scope>
</reference>
<dbReference type="PROSITE" id="PS50231">
    <property type="entry name" value="RICIN_B_LECTIN"/>
    <property type="match status" value="2"/>
</dbReference>
<dbReference type="SUPFAM" id="SSF53474">
    <property type="entry name" value="alpha/beta-Hydrolases"/>
    <property type="match status" value="1"/>
</dbReference>
<dbReference type="GO" id="GO:0006629">
    <property type="term" value="P:lipid metabolic process"/>
    <property type="evidence" value="ECO:0007669"/>
    <property type="project" value="InterPro"/>
</dbReference>
<feature type="transmembrane region" description="Helical" evidence="4">
    <location>
        <begin position="69"/>
        <end position="87"/>
    </location>
</feature>
<keyword evidence="2" id="KW-1015">Disulfide bond</keyword>
<feature type="domain" description="Ricin B lectin" evidence="5">
    <location>
        <begin position="566"/>
        <end position="691"/>
    </location>
</feature>
<dbReference type="PANTHER" id="PTHR11675">
    <property type="entry name" value="N-ACETYLGALACTOSAMINYLTRANSFERASE"/>
    <property type="match status" value="1"/>
</dbReference>
<dbReference type="Gene3D" id="2.80.10.50">
    <property type="match status" value="4"/>
</dbReference>
<gene>
    <name evidence="6" type="ORF">PGLA1383_LOCUS53729</name>
</gene>
<dbReference type="GO" id="GO:0006493">
    <property type="term" value="P:protein O-linked glycosylation"/>
    <property type="evidence" value="ECO:0007669"/>
    <property type="project" value="TreeGrafter"/>
</dbReference>
<keyword evidence="7" id="KW-1185">Reference proteome</keyword>
<evidence type="ECO:0000256" key="1">
    <source>
        <dbReference type="ARBA" id="ARBA00022734"/>
    </source>
</evidence>
<evidence type="ECO:0000256" key="3">
    <source>
        <dbReference type="SAM" id="MobiDB-lite"/>
    </source>
</evidence>
<accession>A0A813HM82</accession>
<dbReference type="Pfam" id="PF00652">
    <property type="entry name" value="Ricin_B_lectin"/>
    <property type="match status" value="2"/>
</dbReference>
<evidence type="ECO:0000313" key="7">
    <source>
        <dbReference type="Proteomes" id="UP000654075"/>
    </source>
</evidence>
<keyword evidence="4" id="KW-1133">Transmembrane helix</keyword>
<keyword evidence="4" id="KW-0472">Membrane</keyword>
<dbReference type="InterPro" id="IPR029058">
    <property type="entry name" value="AB_hydrolase_fold"/>
</dbReference>
<dbReference type="CDD" id="cd00161">
    <property type="entry name" value="beta-trefoil_Ricin-like"/>
    <property type="match status" value="2"/>
</dbReference>
<dbReference type="SMART" id="SM00458">
    <property type="entry name" value="RICIN"/>
    <property type="match status" value="3"/>
</dbReference>